<accession>A0A1X0C1Y2</accession>
<comment type="subcellular location">
    <subcellularLocation>
        <location evidence="1">Membrane</location>
        <topology evidence="1">Single-pass membrane protein</topology>
    </subcellularLocation>
</comment>
<gene>
    <name evidence="5" type="primary">lpqM</name>
    <name evidence="5" type="ORF">MCEL_32790</name>
</gene>
<dbReference type="STRING" id="1249101.BST21_02860"/>
<dbReference type="GO" id="GO:0016020">
    <property type="term" value="C:membrane"/>
    <property type="evidence" value="ECO:0007669"/>
    <property type="project" value="UniProtKB-SubCell"/>
</dbReference>
<dbReference type="SUPFAM" id="SSF55486">
    <property type="entry name" value="Metalloproteases ('zincins'), catalytic domain"/>
    <property type="match status" value="1"/>
</dbReference>
<evidence type="ECO:0000256" key="4">
    <source>
        <dbReference type="ARBA" id="ARBA00023136"/>
    </source>
</evidence>
<dbReference type="OrthoDB" id="5168289at2"/>
<evidence type="ECO:0000256" key="2">
    <source>
        <dbReference type="ARBA" id="ARBA00022692"/>
    </source>
</evidence>
<sequence length="494" mass="51966">MGLIGQVSRRRSRWLRPALASAAVSTVVLTGCSTVEGQAVSSLYNPNTVGGLTVADGPSGLRPDAAEPTGEVRYTDDGPVDGMALSAVNDLVQFWEEHYSEALDGTFEPVANLASYDSEDPLGPPLCGQILYEEPNAFFCPRSELIAWDRGVLVPTGQKFFGDMSVAALIAHEYGHAVQNMAGLVDRSTPTIVREQQADCFAGSYTRWVAEGSSPRFEMSTGDGLNKVLAGVITIRDPILTPEDAEMVEGGHGTALDRVSAFQSGFTDGVSTCAAIDLDSIEQSRADLPIVLDVDDSGALQTGETALDEALVKTVVEALNMQFEPAQPPTLSMQPGQSCADAKVTEPTSYCPENNTISVDLPGMQALGTQAGTEEGVLVQGDNTAISVLTSRYVLALQHQRQAQLDSAATALRTACLTGVAQRGMVEEVKLPSGNSIVLTAGDLDEAVAGLLNNGLAASDVNGNTVAAGFTRIMAFRSGLVNPDADACFTRFPE</sequence>
<keyword evidence="2" id="KW-0812">Transmembrane</keyword>
<evidence type="ECO:0000256" key="3">
    <source>
        <dbReference type="ARBA" id="ARBA00022989"/>
    </source>
</evidence>
<reference evidence="5 6" key="1">
    <citation type="journal article" date="2019" name="Emerg. Microbes Infect.">
        <title>Comprehensive subspecies identification of 175 nontuberculous mycobacteria species based on 7547 genomic profiles.</title>
        <authorList>
            <person name="Matsumoto Y."/>
            <person name="Kinjo T."/>
            <person name="Motooka D."/>
            <person name="Nabeya D."/>
            <person name="Jung N."/>
            <person name="Uechi K."/>
            <person name="Horii T."/>
            <person name="Iida T."/>
            <person name="Fujita J."/>
            <person name="Nakamura S."/>
        </authorList>
    </citation>
    <scope>NUCLEOTIDE SEQUENCE [LARGE SCALE GENOMIC DNA]</scope>
    <source>
        <strain evidence="5 6">JCM 18439</strain>
    </source>
</reference>
<dbReference type="Proteomes" id="UP000466431">
    <property type="component" value="Chromosome"/>
</dbReference>
<keyword evidence="5" id="KW-0449">Lipoprotein</keyword>
<dbReference type="EMBL" id="AP022591">
    <property type="protein sequence ID" value="BBY44984.1"/>
    <property type="molecule type" value="Genomic_DNA"/>
</dbReference>
<dbReference type="KEGG" id="mcee:MCEL_32790"/>
<evidence type="ECO:0000313" key="6">
    <source>
        <dbReference type="Proteomes" id="UP000466431"/>
    </source>
</evidence>
<dbReference type="InterPro" id="IPR007343">
    <property type="entry name" value="Uncharacterised_pept_Zn_put"/>
</dbReference>
<evidence type="ECO:0000313" key="5">
    <source>
        <dbReference type="EMBL" id="BBY44984.1"/>
    </source>
</evidence>
<keyword evidence="3" id="KW-1133">Transmembrane helix</keyword>
<proteinExistence type="predicted"/>
<keyword evidence="4" id="KW-0472">Membrane</keyword>
<dbReference type="PANTHER" id="PTHR30168">
    <property type="entry name" value="PUTATIVE MEMBRANE PROTEIN YPFJ"/>
    <property type="match status" value="1"/>
</dbReference>
<evidence type="ECO:0000256" key="1">
    <source>
        <dbReference type="ARBA" id="ARBA00004167"/>
    </source>
</evidence>
<name>A0A1X0C1Y2_MYCCF</name>
<protein>
    <submittedName>
        <fullName evidence="5">Lipoprotein peptidase LpqM</fullName>
    </submittedName>
</protein>
<organism evidence="5 6">
    <name type="scientific">Mycolicibacterium celeriflavum</name>
    <name type="common">Mycobacterium celeriflavum</name>
    <dbReference type="NCBI Taxonomy" id="1249101"/>
    <lineage>
        <taxon>Bacteria</taxon>
        <taxon>Bacillati</taxon>
        <taxon>Actinomycetota</taxon>
        <taxon>Actinomycetes</taxon>
        <taxon>Mycobacteriales</taxon>
        <taxon>Mycobacteriaceae</taxon>
        <taxon>Mycolicibacterium</taxon>
    </lineage>
</organism>
<dbReference type="Pfam" id="PF04228">
    <property type="entry name" value="Zn_peptidase"/>
    <property type="match status" value="1"/>
</dbReference>
<keyword evidence="6" id="KW-1185">Reference proteome</keyword>
<dbReference type="PANTHER" id="PTHR30168:SF0">
    <property type="entry name" value="INNER MEMBRANE PROTEIN"/>
    <property type="match status" value="1"/>
</dbReference>
<dbReference type="RefSeq" id="WP_083000134.1">
    <property type="nucleotide sequence ID" value="NZ_AP022591.1"/>
</dbReference>
<dbReference type="AlphaFoldDB" id="A0A1X0C1Y2"/>